<reference evidence="9 10" key="1">
    <citation type="submission" date="2020-08" db="EMBL/GenBank/DDBJ databases">
        <authorList>
            <person name="Liu C."/>
            <person name="Sun Q."/>
        </authorList>
    </citation>
    <scope>NUCLEOTIDE SEQUENCE [LARGE SCALE GENOMIC DNA]</scope>
    <source>
        <strain evidence="9 10">NSJ-59</strain>
    </source>
</reference>
<evidence type="ECO:0000256" key="5">
    <source>
        <dbReference type="ARBA" id="ARBA00022989"/>
    </source>
</evidence>
<evidence type="ECO:0000256" key="4">
    <source>
        <dbReference type="ARBA" id="ARBA00022801"/>
    </source>
</evidence>
<dbReference type="InterPro" id="IPR000326">
    <property type="entry name" value="PAP2/HPO"/>
</dbReference>
<keyword evidence="10" id="KW-1185">Reference proteome</keyword>
<feature type="transmembrane region" description="Helical" evidence="7">
    <location>
        <begin position="146"/>
        <end position="163"/>
    </location>
</feature>
<feature type="transmembrane region" description="Helical" evidence="7">
    <location>
        <begin position="20"/>
        <end position="39"/>
    </location>
</feature>
<evidence type="ECO:0000313" key="10">
    <source>
        <dbReference type="Proteomes" id="UP000606870"/>
    </source>
</evidence>
<keyword evidence="2" id="KW-1003">Cell membrane</keyword>
<accession>A0ABR6VJQ4</accession>
<keyword evidence="3 7" id="KW-0812">Transmembrane</keyword>
<feature type="transmembrane region" description="Helical" evidence="7">
    <location>
        <begin position="60"/>
        <end position="78"/>
    </location>
</feature>
<evidence type="ECO:0000259" key="8">
    <source>
        <dbReference type="SMART" id="SM00014"/>
    </source>
</evidence>
<dbReference type="Pfam" id="PF01569">
    <property type="entry name" value="PAP2"/>
    <property type="match status" value="1"/>
</dbReference>
<comment type="caution">
    <text evidence="9">The sequence shown here is derived from an EMBL/GenBank/DDBJ whole genome shotgun (WGS) entry which is preliminary data.</text>
</comment>
<dbReference type="SMART" id="SM00014">
    <property type="entry name" value="acidPPc"/>
    <property type="match status" value="1"/>
</dbReference>
<dbReference type="RefSeq" id="WP_186503939.1">
    <property type="nucleotide sequence ID" value="NZ_JACOGK010000029.1"/>
</dbReference>
<keyword evidence="4" id="KW-0378">Hydrolase</keyword>
<dbReference type="SUPFAM" id="SSF48317">
    <property type="entry name" value="Acid phosphatase/Vanadium-dependent haloperoxidase"/>
    <property type="match status" value="1"/>
</dbReference>
<organism evidence="9 10">
    <name type="scientific">Megasphaera hominis</name>
    <dbReference type="NCBI Taxonomy" id="159836"/>
    <lineage>
        <taxon>Bacteria</taxon>
        <taxon>Bacillati</taxon>
        <taxon>Bacillota</taxon>
        <taxon>Negativicutes</taxon>
        <taxon>Veillonellales</taxon>
        <taxon>Veillonellaceae</taxon>
        <taxon>Megasphaera</taxon>
    </lineage>
</organism>
<feature type="transmembrane region" description="Helical" evidence="7">
    <location>
        <begin position="110"/>
        <end position="134"/>
    </location>
</feature>
<evidence type="ECO:0000256" key="7">
    <source>
        <dbReference type="SAM" id="Phobius"/>
    </source>
</evidence>
<protein>
    <submittedName>
        <fullName evidence="9">Phosphatase PAP2 family protein</fullName>
    </submittedName>
</protein>
<feature type="domain" description="Phosphatidic acid phosphatase type 2/haloperoxidase" evidence="8">
    <location>
        <begin position="57"/>
        <end position="165"/>
    </location>
</feature>
<dbReference type="EMBL" id="JACOGK010000029">
    <property type="protein sequence ID" value="MBC3537507.1"/>
    <property type="molecule type" value="Genomic_DNA"/>
</dbReference>
<evidence type="ECO:0000256" key="3">
    <source>
        <dbReference type="ARBA" id="ARBA00022692"/>
    </source>
</evidence>
<keyword evidence="6 7" id="KW-0472">Membrane</keyword>
<keyword evidence="5 7" id="KW-1133">Transmembrane helix</keyword>
<evidence type="ECO:0000256" key="2">
    <source>
        <dbReference type="ARBA" id="ARBA00022475"/>
    </source>
</evidence>
<sequence>MDYWLSKKIQSLCAPSCLRTGSIWLARAGFWVYIIYGIVQWFRPGRPEGQRQRRRSLLEALFSVLCSSLMSYVIARIWRRPRPFAAHRDIRQYVAHKDNASFPSNHTMNAFAAGLAVFYRSKLAGLFLILWSLLIGFSRIVCGIHYVSDILGGLVLGLAGWRVTARNKGLRWLAMGLPWLWTWLTERICQRERR</sequence>
<comment type="subcellular location">
    <subcellularLocation>
        <location evidence="1">Cell membrane</location>
        <topology evidence="1">Multi-pass membrane protein</topology>
    </subcellularLocation>
</comment>
<dbReference type="InterPro" id="IPR036938">
    <property type="entry name" value="PAP2/HPO_sf"/>
</dbReference>
<evidence type="ECO:0000313" key="9">
    <source>
        <dbReference type="EMBL" id="MBC3537507.1"/>
    </source>
</evidence>
<name>A0ABR6VJQ4_9FIRM</name>
<dbReference type="PANTHER" id="PTHR14969:SF62">
    <property type="entry name" value="DECAPRENYLPHOSPHORYL-5-PHOSPHORIBOSE PHOSPHATASE RV3807C-RELATED"/>
    <property type="match status" value="1"/>
</dbReference>
<gene>
    <name evidence="9" type="ORF">H8J70_09610</name>
</gene>
<proteinExistence type="predicted"/>
<dbReference type="Gene3D" id="1.20.144.10">
    <property type="entry name" value="Phosphatidic acid phosphatase type 2/haloperoxidase"/>
    <property type="match status" value="1"/>
</dbReference>
<evidence type="ECO:0000256" key="6">
    <source>
        <dbReference type="ARBA" id="ARBA00023136"/>
    </source>
</evidence>
<dbReference type="PANTHER" id="PTHR14969">
    <property type="entry name" value="SPHINGOSINE-1-PHOSPHATE PHOSPHOHYDROLASE"/>
    <property type="match status" value="1"/>
</dbReference>
<evidence type="ECO:0000256" key="1">
    <source>
        <dbReference type="ARBA" id="ARBA00004651"/>
    </source>
</evidence>
<dbReference type="Proteomes" id="UP000606870">
    <property type="component" value="Unassembled WGS sequence"/>
</dbReference>